<keyword evidence="2" id="KW-1185">Reference proteome</keyword>
<name>A0ACC1PYF0_9APHY</name>
<accession>A0ACC1PYF0</accession>
<evidence type="ECO:0000313" key="2">
    <source>
        <dbReference type="Proteomes" id="UP001144978"/>
    </source>
</evidence>
<organism evidence="1 2">
    <name type="scientific">Trametes sanguinea</name>
    <dbReference type="NCBI Taxonomy" id="158606"/>
    <lineage>
        <taxon>Eukaryota</taxon>
        <taxon>Fungi</taxon>
        <taxon>Dikarya</taxon>
        <taxon>Basidiomycota</taxon>
        <taxon>Agaricomycotina</taxon>
        <taxon>Agaricomycetes</taxon>
        <taxon>Polyporales</taxon>
        <taxon>Polyporaceae</taxon>
        <taxon>Trametes</taxon>
    </lineage>
</organism>
<proteinExistence type="predicted"/>
<protein>
    <submittedName>
        <fullName evidence="1">Uncharacterized protein</fullName>
    </submittedName>
</protein>
<dbReference type="Proteomes" id="UP001144978">
    <property type="component" value="Unassembled WGS sequence"/>
</dbReference>
<reference evidence="1" key="1">
    <citation type="submission" date="2022-08" db="EMBL/GenBank/DDBJ databases">
        <title>Genome Sequence of Pycnoporus sanguineus.</title>
        <authorList>
            <person name="Buettner E."/>
        </authorList>
    </citation>
    <scope>NUCLEOTIDE SEQUENCE</scope>
    <source>
        <strain evidence="1">CG-C14</strain>
    </source>
</reference>
<dbReference type="EMBL" id="JANSHE010001020">
    <property type="protein sequence ID" value="KAJ3005175.1"/>
    <property type="molecule type" value="Genomic_DNA"/>
</dbReference>
<evidence type="ECO:0000313" key="1">
    <source>
        <dbReference type="EMBL" id="KAJ3005175.1"/>
    </source>
</evidence>
<sequence>MPCPIVVAVIVAITHRWFSGYIISSRSAVLFYVYVTRSSSFSLYSLLLALLVLSQTRRARLTVLLKHTMCLVRAVRARSASGSFGLPFSLLPLSFTLIR</sequence>
<gene>
    <name evidence="1" type="ORF">NUW54_g4460</name>
</gene>
<comment type="caution">
    <text evidence="1">The sequence shown here is derived from an EMBL/GenBank/DDBJ whole genome shotgun (WGS) entry which is preliminary data.</text>
</comment>